<dbReference type="GO" id="GO:0007156">
    <property type="term" value="P:homophilic cell adhesion via plasma membrane adhesion molecules"/>
    <property type="evidence" value="ECO:0007669"/>
    <property type="project" value="InterPro"/>
</dbReference>
<dbReference type="InterPro" id="IPR015919">
    <property type="entry name" value="Cadherin-like_sf"/>
</dbReference>
<dbReference type="SMART" id="SM00112">
    <property type="entry name" value="CA"/>
    <property type="match status" value="1"/>
</dbReference>
<evidence type="ECO:0000313" key="10">
    <source>
        <dbReference type="EMBL" id="NWT49259.1"/>
    </source>
</evidence>
<evidence type="ECO:0000256" key="7">
    <source>
        <dbReference type="ARBA" id="ARBA00023180"/>
    </source>
</evidence>
<evidence type="ECO:0000256" key="5">
    <source>
        <dbReference type="ARBA" id="ARBA00022989"/>
    </source>
</evidence>
<evidence type="ECO:0000256" key="1">
    <source>
        <dbReference type="ARBA" id="ARBA00004251"/>
    </source>
</evidence>
<comment type="subcellular location">
    <subcellularLocation>
        <location evidence="1">Cell membrane</location>
        <topology evidence="1">Single-pass type I membrane protein</topology>
    </subcellularLocation>
</comment>
<keyword evidence="5" id="KW-1133">Transmembrane helix</keyword>
<evidence type="ECO:0000256" key="8">
    <source>
        <dbReference type="PROSITE-ProRule" id="PRU00043"/>
    </source>
</evidence>
<dbReference type="InterPro" id="IPR002126">
    <property type="entry name" value="Cadherin-like_dom"/>
</dbReference>
<feature type="domain" description="Cadherin" evidence="9">
    <location>
        <begin position="3"/>
        <end position="95"/>
    </location>
</feature>
<keyword evidence="4" id="KW-0732">Signal</keyword>
<feature type="non-terminal residue" evidence="10">
    <location>
        <position position="1"/>
    </location>
</feature>
<evidence type="ECO:0000259" key="9">
    <source>
        <dbReference type="PROSITE" id="PS50268"/>
    </source>
</evidence>
<keyword evidence="3" id="KW-0812">Transmembrane</keyword>
<evidence type="ECO:0000256" key="4">
    <source>
        <dbReference type="ARBA" id="ARBA00022729"/>
    </source>
</evidence>
<gene>
    <name evidence="10" type="primary">Pcdhga3_0</name>
    <name evidence="10" type="ORF">CHRMAC_R15025</name>
</gene>
<dbReference type="PRINTS" id="PR00205">
    <property type="entry name" value="CADHERIN"/>
</dbReference>
<sequence>TDIAEDAPSGTVVALLRVKDRDSGDNGEVRVSLQGSLPFRLEKTFEDYYRVVTAEELDREAVSEYNVTVRASDGGSPSLWSSAVLSLRVLDVNDN</sequence>
<evidence type="ECO:0000256" key="2">
    <source>
        <dbReference type="ARBA" id="ARBA00022475"/>
    </source>
</evidence>
<dbReference type="EMBL" id="VYZF01008164">
    <property type="protein sequence ID" value="NWT49259.1"/>
    <property type="molecule type" value="Genomic_DNA"/>
</dbReference>
<keyword evidence="11" id="KW-1185">Reference proteome</keyword>
<keyword evidence="6" id="KW-0472">Membrane</keyword>
<reference evidence="10 11" key="1">
    <citation type="submission" date="2019-09" db="EMBL/GenBank/DDBJ databases">
        <title>Bird 10,000 Genomes (B10K) Project - Family phase.</title>
        <authorList>
            <person name="Zhang G."/>
        </authorList>
    </citation>
    <scope>NUCLEOTIDE SEQUENCE [LARGE SCALE GENOMIC DNA]</scope>
    <source>
        <strain evidence="10">B10K-DU-021-33</strain>
        <tissue evidence="10">Mixed tissue sample</tissue>
    </source>
</reference>
<dbReference type="PANTHER" id="PTHR24028:SF234">
    <property type="entry name" value="PROTOCADHERIN GAMMA-A3"/>
    <property type="match status" value="1"/>
</dbReference>
<dbReference type="SUPFAM" id="SSF49313">
    <property type="entry name" value="Cadherin-like"/>
    <property type="match status" value="1"/>
</dbReference>
<protein>
    <submittedName>
        <fullName evidence="10">PCDG3 protein</fullName>
    </submittedName>
</protein>
<keyword evidence="7" id="KW-0325">Glycoprotein</keyword>
<evidence type="ECO:0000256" key="3">
    <source>
        <dbReference type="ARBA" id="ARBA00022692"/>
    </source>
</evidence>
<dbReference type="Gene3D" id="2.60.40.60">
    <property type="entry name" value="Cadherins"/>
    <property type="match status" value="1"/>
</dbReference>
<feature type="non-terminal residue" evidence="10">
    <location>
        <position position="95"/>
    </location>
</feature>
<dbReference type="InterPro" id="IPR050174">
    <property type="entry name" value="Protocadherin/Cadherin-CA"/>
</dbReference>
<proteinExistence type="predicted"/>
<keyword evidence="8" id="KW-0106">Calcium</keyword>
<evidence type="ECO:0000256" key="6">
    <source>
        <dbReference type="ARBA" id="ARBA00023136"/>
    </source>
</evidence>
<dbReference type="GO" id="GO:0005886">
    <property type="term" value="C:plasma membrane"/>
    <property type="evidence" value="ECO:0007669"/>
    <property type="project" value="UniProtKB-SubCell"/>
</dbReference>
<comment type="caution">
    <text evidence="10">The sequence shown here is derived from an EMBL/GenBank/DDBJ whole genome shotgun (WGS) entry which is preliminary data.</text>
</comment>
<evidence type="ECO:0000313" key="11">
    <source>
        <dbReference type="Proteomes" id="UP000524558"/>
    </source>
</evidence>
<keyword evidence="2" id="KW-1003">Cell membrane</keyword>
<dbReference type="CDD" id="cd11304">
    <property type="entry name" value="Cadherin_repeat"/>
    <property type="match status" value="1"/>
</dbReference>
<accession>A0A7K5P1Y3</accession>
<dbReference type="GO" id="GO:0005509">
    <property type="term" value="F:calcium ion binding"/>
    <property type="evidence" value="ECO:0007669"/>
    <property type="project" value="UniProtKB-UniRule"/>
</dbReference>
<dbReference type="FunFam" id="2.60.40.60:FF:000003">
    <property type="entry name" value="Protocadherin alpha 2"/>
    <property type="match status" value="1"/>
</dbReference>
<dbReference type="Proteomes" id="UP000524558">
    <property type="component" value="Unassembled WGS sequence"/>
</dbReference>
<dbReference type="PANTHER" id="PTHR24028">
    <property type="entry name" value="CADHERIN-87A"/>
    <property type="match status" value="1"/>
</dbReference>
<dbReference type="AlphaFoldDB" id="A0A7K5P1Y3"/>
<organism evidence="10 11">
    <name type="scientific">Chroicocephalus maculipennis</name>
    <name type="common">Brown-hooded gull</name>
    <name type="synonym">Larus maculipennis</name>
    <dbReference type="NCBI Taxonomy" id="287016"/>
    <lineage>
        <taxon>Eukaryota</taxon>
        <taxon>Metazoa</taxon>
        <taxon>Chordata</taxon>
        <taxon>Craniata</taxon>
        <taxon>Vertebrata</taxon>
        <taxon>Euteleostomi</taxon>
        <taxon>Archelosauria</taxon>
        <taxon>Archosauria</taxon>
        <taxon>Dinosauria</taxon>
        <taxon>Saurischia</taxon>
        <taxon>Theropoda</taxon>
        <taxon>Coelurosauria</taxon>
        <taxon>Aves</taxon>
        <taxon>Neognathae</taxon>
        <taxon>Neoaves</taxon>
        <taxon>Charadriiformes</taxon>
        <taxon>Laridae</taxon>
        <taxon>Chroicocephalus</taxon>
    </lineage>
</organism>
<name>A0A7K5P1Y3_CHRMC</name>
<dbReference type="Pfam" id="PF00028">
    <property type="entry name" value="Cadherin"/>
    <property type="match status" value="1"/>
</dbReference>
<dbReference type="PROSITE" id="PS50268">
    <property type="entry name" value="CADHERIN_2"/>
    <property type="match status" value="1"/>
</dbReference>